<dbReference type="InterPro" id="IPR002182">
    <property type="entry name" value="NB-ARC"/>
</dbReference>
<dbReference type="Gene3D" id="1.10.10.10">
    <property type="entry name" value="Winged helix-like DNA-binding domain superfamily/Winged helix DNA-binding domain"/>
    <property type="match status" value="1"/>
</dbReference>
<evidence type="ECO:0000313" key="7">
    <source>
        <dbReference type="EMBL" id="GJN02352.1"/>
    </source>
</evidence>
<reference evidence="7" key="1">
    <citation type="journal article" date="2018" name="DNA Res.">
        <title>Multiple hybrid de novo genome assembly of finger millet, an orphan allotetraploid crop.</title>
        <authorList>
            <person name="Hatakeyama M."/>
            <person name="Aluri S."/>
            <person name="Balachadran M.T."/>
            <person name="Sivarajan S.R."/>
            <person name="Patrignani A."/>
            <person name="Gruter S."/>
            <person name="Poveda L."/>
            <person name="Shimizu-Inatsugi R."/>
            <person name="Baeten J."/>
            <person name="Francoijs K.J."/>
            <person name="Nataraja K.N."/>
            <person name="Reddy Y.A.N."/>
            <person name="Phadnis S."/>
            <person name="Ravikumar R.L."/>
            <person name="Schlapbach R."/>
            <person name="Sreeman S.M."/>
            <person name="Shimizu K.K."/>
        </authorList>
    </citation>
    <scope>NUCLEOTIDE SEQUENCE</scope>
</reference>
<dbReference type="InterPro" id="IPR058922">
    <property type="entry name" value="WHD_DRP"/>
</dbReference>
<comment type="similarity">
    <text evidence="1">Belongs to the disease resistance NB-LRR family.</text>
</comment>
<dbReference type="SUPFAM" id="SSF52058">
    <property type="entry name" value="L domain-like"/>
    <property type="match status" value="1"/>
</dbReference>
<dbReference type="InterPro" id="IPR003591">
    <property type="entry name" value="Leu-rich_rpt_typical-subtyp"/>
</dbReference>
<dbReference type="SMART" id="SM00382">
    <property type="entry name" value="AAA"/>
    <property type="match status" value="1"/>
</dbReference>
<keyword evidence="5" id="KW-0067">ATP-binding</keyword>
<evidence type="ECO:0000313" key="8">
    <source>
        <dbReference type="Proteomes" id="UP001054889"/>
    </source>
</evidence>
<dbReference type="GO" id="GO:0005524">
    <property type="term" value="F:ATP binding"/>
    <property type="evidence" value="ECO:0007669"/>
    <property type="project" value="UniProtKB-KW"/>
</dbReference>
<dbReference type="Proteomes" id="UP001054889">
    <property type="component" value="Unassembled WGS sequence"/>
</dbReference>
<feature type="domain" description="AAA+ ATPase" evidence="6">
    <location>
        <begin position="223"/>
        <end position="365"/>
    </location>
</feature>
<dbReference type="InterPro" id="IPR036388">
    <property type="entry name" value="WH-like_DNA-bd_sf"/>
</dbReference>
<accession>A0AAV5CWR2</accession>
<protein>
    <recommendedName>
        <fullName evidence="6">AAA+ ATPase domain-containing protein</fullName>
    </recommendedName>
</protein>
<dbReference type="Pfam" id="PF00931">
    <property type="entry name" value="NB-ARC"/>
    <property type="match status" value="1"/>
</dbReference>
<dbReference type="Pfam" id="PF23559">
    <property type="entry name" value="WHD_DRP"/>
    <property type="match status" value="1"/>
</dbReference>
<sequence>MSRLSTTKSRVKDAALHWREAPSSSTASVNTAFCKSYDHIRSLPSPMVDAISAAGSCFQPLWECLNGTGMIDVANQEISSFLRVKSNWSDLDKARDSLRAIEMMVKAEVTRELDKLNICDPQVQVWLNRVEELQLDTIDEDYSQFMRYSCLCQCTMHAARRAWIDKRVVEALEEVNKLIDEGRGFKKFGFKPLPDIVEHLPQIETFGLESMLTQLHDLLEKSDSSVIGVWGEGGIGKTTLLHIFNNDLGRKAHDYQVVIFIEVSNSETLNTVDIQQTISERLNLPWIEAEAVEKRAKFLVKALARKRFVVLLDDVRKKFKLEDVGIPTPYTNSKSKLILTSRYQEICFQMGAQRSLIKMQVLDATAAWNLFLSKLSNEASAAVKSPSSNNVVRERAKVICKSCGGLPLALNIVGTAVAGLEEPDDWISAADAITVKNSYDGVDEMFAQLKYSYDRLTPTQQKCFLYCALFPEYGSISKEQLVDYWLAEGLLLNDCENGYRIIRSLVSACLLQTSGSMSSKVKMHHVIRRLGIWLVNKTDQKFLVQAGMALDNAPSPEKWKGPARISIMSNDIKELSFSPKCKNLTTLLVQNNPNLSKLSLGFFKFMPSLKVLDLSHTAITLLPECETLVALQHLNLSHTNITVLPERLWLLKELRHLDLSVTVALEDTLDNCSKLHKLRVLNLFRSHYGIHDVNDLNLDSLKALLFLGITIYSEDVLKKLNKTNPLAKPTHRLNLKYCREMHSMRISDLNHMEHLEELYIESCYDLTTLVSDAELTTSCLQFLTLSVLPSLENVIVEPMPHHFRYVRKLVIMKCPKLQNITWILRLEMLERLVVCHCDEMVQIVDSVEKSGVQKLKGQDHPSEEQEDLHNEQDCDYQIASVSESSDGAARTDFLKLRSIVLTDLKKLKNICKPRDFPSLDTIRVEDCPNLRNIPLSSTHDFGKLKQVCGSFDWWEKLRWENKKEAAQMESKYFIPI</sequence>
<dbReference type="InterPro" id="IPR050905">
    <property type="entry name" value="Plant_NBS-LRR"/>
</dbReference>
<keyword evidence="3" id="KW-0677">Repeat</keyword>
<dbReference type="AlphaFoldDB" id="A0AAV5CWR2"/>
<proteinExistence type="inferred from homology"/>
<dbReference type="PANTHER" id="PTHR33463">
    <property type="entry name" value="NB-ARC DOMAIN-CONTAINING PROTEIN-RELATED"/>
    <property type="match status" value="1"/>
</dbReference>
<dbReference type="GO" id="GO:0002758">
    <property type="term" value="P:innate immune response-activating signaling pathway"/>
    <property type="evidence" value="ECO:0007669"/>
    <property type="project" value="UniProtKB-ARBA"/>
</dbReference>
<evidence type="ECO:0000256" key="2">
    <source>
        <dbReference type="ARBA" id="ARBA00022614"/>
    </source>
</evidence>
<dbReference type="GO" id="GO:0042742">
    <property type="term" value="P:defense response to bacterium"/>
    <property type="evidence" value="ECO:0007669"/>
    <property type="project" value="UniProtKB-ARBA"/>
</dbReference>
<keyword evidence="4" id="KW-0611">Plant defense</keyword>
<evidence type="ECO:0000256" key="4">
    <source>
        <dbReference type="ARBA" id="ARBA00022821"/>
    </source>
</evidence>
<keyword evidence="2" id="KW-0433">Leucine-rich repeat</keyword>
<organism evidence="7 8">
    <name type="scientific">Eleusine coracana subsp. coracana</name>
    <dbReference type="NCBI Taxonomy" id="191504"/>
    <lineage>
        <taxon>Eukaryota</taxon>
        <taxon>Viridiplantae</taxon>
        <taxon>Streptophyta</taxon>
        <taxon>Embryophyta</taxon>
        <taxon>Tracheophyta</taxon>
        <taxon>Spermatophyta</taxon>
        <taxon>Magnoliopsida</taxon>
        <taxon>Liliopsida</taxon>
        <taxon>Poales</taxon>
        <taxon>Poaceae</taxon>
        <taxon>PACMAD clade</taxon>
        <taxon>Chloridoideae</taxon>
        <taxon>Cynodonteae</taxon>
        <taxon>Eleusininae</taxon>
        <taxon>Eleusine</taxon>
    </lineage>
</organism>
<dbReference type="FunFam" id="3.40.50.300:FF:001091">
    <property type="entry name" value="Probable disease resistance protein At1g61300"/>
    <property type="match status" value="1"/>
</dbReference>
<dbReference type="Gene3D" id="3.80.10.10">
    <property type="entry name" value="Ribonuclease Inhibitor"/>
    <property type="match status" value="2"/>
</dbReference>
<dbReference type="PANTHER" id="PTHR33463:SF204">
    <property type="entry name" value="NB-ARC DOMAIN-CONTAINING PROTEIN"/>
    <property type="match status" value="1"/>
</dbReference>
<name>A0AAV5CWR2_ELECO</name>
<dbReference type="SMART" id="SM00369">
    <property type="entry name" value="LRR_TYP"/>
    <property type="match status" value="2"/>
</dbReference>
<keyword evidence="8" id="KW-1185">Reference proteome</keyword>
<dbReference type="InterPro" id="IPR042197">
    <property type="entry name" value="Apaf_helical"/>
</dbReference>
<evidence type="ECO:0000256" key="5">
    <source>
        <dbReference type="ARBA" id="ARBA00022840"/>
    </source>
</evidence>
<evidence type="ECO:0000256" key="1">
    <source>
        <dbReference type="ARBA" id="ARBA00008894"/>
    </source>
</evidence>
<dbReference type="PRINTS" id="PR00364">
    <property type="entry name" value="DISEASERSIST"/>
</dbReference>
<dbReference type="GO" id="GO:0009626">
    <property type="term" value="P:plant-type hypersensitive response"/>
    <property type="evidence" value="ECO:0007669"/>
    <property type="project" value="UniProtKB-ARBA"/>
</dbReference>
<gene>
    <name evidence="7" type="primary">ga19693</name>
    <name evidence="7" type="ORF">PR202_ga19693</name>
</gene>
<dbReference type="InterPro" id="IPR003593">
    <property type="entry name" value="AAA+_ATPase"/>
</dbReference>
<dbReference type="GO" id="GO:0043531">
    <property type="term" value="F:ADP binding"/>
    <property type="evidence" value="ECO:0007669"/>
    <property type="project" value="InterPro"/>
</dbReference>
<dbReference type="SUPFAM" id="SSF52540">
    <property type="entry name" value="P-loop containing nucleoside triphosphate hydrolases"/>
    <property type="match status" value="1"/>
</dbReference>
<dbReference type="InterPro" id="IPR027417">
    <property type="entry name" value="P-loop_NTPase"/>
</dbReference>
<dbReference type="Gene3D" id="1.10.8.430">
    <property type="entry name" value="Helical domain of apoptotic protease-activating factors"/>
    <property type="match status" value="1"/>
</dbReference>
<evidence type="ECO:0000256" key="3">
    <source>
        <dbReference type="ARBA" id="ARBA00022737"/>
    </source>
</evidence>
<dbReference type="EMBL" id="BQKI01000009">
    <property type="protein sequence ID" value="GJN02352.1"/>
    <property type="molecule type" value="Genomic_DNA"/>
</dbReference>
<dbReference type="FunFam" id="1.10.10.10:FF:000322">
    <property type="entry name" value="Probable disease resistance protein At1g63360"/>
    <property type="match status" value="1"/>
</dbReference>
<dbReference type="InterPro" id="IPR032675">
    <property type="entry name" value="LRR_dom_sf"/>
</dbReference>
<dbReference type="Gene3D" id="3.40.50.300">
    <property type="entry name" value="P-loop containing nucleotide triphosphate hydrolases"/>
    <property type="match status" value="1"/>
</dbReference>
<evidence type="ECO:0000259" key="6">
    <source>
        <dbReference type="SMART" id="SM00382"/>
    </source>
</evidence>
<keyword evidence="5" id="KW-0547">Nucleotide-binding</keyword>
<reference evidence="7" key="2">
    <citation type="submission" date="2021-12" db="EMBL/GenBank/DDBJ databases">
        <title>Resequencing data analysis of finger millet.</title>
        <authorList>
            <person name="Hatakeyama M."/>
            <person name="Aluri S."/>
            <person name="Balachadran M.T."/>
            <person name="Sivarajan S.R."/>
            <person name="Poveda L."/>
            <person name="Shimizu-Inatsugi R."/>
            <person name="Schlapbach R."/>
            <person name="Sreeman S.M."/>
            <person name="Shimizu K.K."/>
        </authorList>
    </citation>
    <scope>NUCLEOTIDE SEQUENCE</scope>
</reference>
<comment type="caution">
    <text evidence="7">The sequence shown here is derived from an EMBL/GenBank/DDBJ whole genome shotgun (WGS) entry which is preliminary data.</text>
</comment>